<reference evidence="2" key="1">
    <citation type="submission" date="2023-07" db="EMBL/GenBank/DDBJ databases">
        <title>Chromosome-level Genome Assembly of Striped Snakehead (Channa striata).</title>
        <authorList>
            <person name="Liu H."/>
        </authorList>
    </citation>
    <scope>NUCLEOTIDE SEQUENCE</scope>
    <source>
        <strain evidence="2">Gz</strain>
        <tissue evidence="2">Muscle</tissue>
    </source>
</reference>
<evidence type="ECO:0000256" key="1">
    <source>
        <dbReference type="SAM" id="MobiDB-lite"/>
    </source>
</evidence>
<dbReference type="AlphaFoldDB" id="A0AA88SMZ9"/>
<protein>
    <submittedName>
        <fullName evidence="2">Uncharacterized protein</fullName>
    </submittedName>
</protein>
<feature type="compositionally biased region" description="Polar residues" evidence="1">
    <location>
        <begin position="47"/>
        <end position="58"/>
    </location>
</feature>
<gene>
    <name evidence="2" type="ORF">Q5P01_012398</name>
</gene>
<name>A0AA88SMZ9_CHASR</name>
<organism evidence="2 3">
    <name type="scientific">Channa striata</name>
    <name type="common">Snakehead murrel</name>
    <name type="synonym">Ophicephalus striatus</name>
    <dbReference type="NCBI Taxonomy" id="64152"/>
    <lineage>
        <taxon>Eukaryota</taxon>
        <taxon>Metazoa</taxon>
        <taxon>Chordata</taxon>
        <taxon>Craniata</taxon>
        <taxon>Vertebrata</taxon>
        <taxon>Euteleostomi</taxon>
        <taxon>Actinopterygii</taxon>
        <taxon>Neopterygii</taxon>
        <taxon>Teleostei</taxon>
        <taxon>Neoteleostei</taxon>
        <taxon>Acanthomorphata</taxon>
        <taxon>Anabantaria</taxon>
        <taxon>Anabantiformes</taxon>
        <taxon>Channoidei</taxon>
        <taxon>Channidae</taxon>
        <taxon>Channa</taxon>
    </lineage>
</organism>
<accession>A0AA88SMZ9</accession>
<comment type="caution">
    <text evidence="2">The sequence shown here is derived from an EMBL/GenBank/DDBJ whole genome shotgun (WGS) entry which is preliminary data.</text>
</comment>
<evidence type="ECO:0000313" key="3">
    <source>
        <dbReference type="Proteomes" id="UP001187415"/>
    </source>
</evidence>
<evidence type="ECO:0000313" key="2">
    <source>
        <dbReference type="EMBL" id="KAK2842198.1"/>
    </source>
</evidence>
<feature type="region of interest" description="Disordered" evidence="1">
    <location>
        <begin position="29"/>
        <end position="77"/>
    </location>
</feature>
<proteinExistence type="predicted"/>
<sequence>MKMHWEHVCYSRRNHTQKLMMQRIFLTEKKEGETIPGSGDGDEHETTCQLSQSENARQQGEGKEDIDNINVKDSAVG</sequence>
<dbReference type="EMBL" id="JAUPFM010000009">
    <property type="protein sequence ID" value="KAK2842198.1"/>
    <property type="molecule type" value="Genomic_DNA"/>
</dbReference>
<keyword evidence="3" id="KW-1185">Reference proteome</keyword>
<dbReference type="Proteomes" id="UP001187415">
    <property type="component" value="Unassembled WGS sequence"/>
</dbReference>